<dbReference type="PANTHER" id="PTHR34309:SF10">
    <property type="entry name" value="SLR1406 PROTEIN"/>
    <property type="match status" value="1"/>
</dbReference>
<dbReference type="EMBL" id="CP011104">
    <property type="protein sequence ID" value="AKH63366.1"/>
    <property type="molecule type" value="Genomic_DNA"/>
</dbReference>
<dbReference type="KEGG" id="ptt:VY86_08450"/>
<dbReference type="OrthoDB" id="6464887at2"/>
<feature type="chain" id="PRO_5002518820" evidence="1">
    <location>
        <begin position="22"/>
        <end position="165"/>
    </location>
</feature>
<dbReference type="AlphaFoldDB" id="A0A0F7LND7"/>
<dbReference type="InterPro" id="IPR038084">
    <property type="entry name" value="PduO/GlcC-like_sf"/>
</dbReference>
<evidence type="ECO:0000313" key="3">
    <source>
        <dbReference type="Proteomes" id="UP000034866"/>
    </source>
</evidence>
<keyword evidence="1" id="KW-0732">Signal</keyword>
<dbReference type="Pfam" id="PF03928">
    <property type="entry name" value="HbpS-like"/>
    <property type="match status" value="1"/>
</dbReference>
<reference evidence="3" key="2">
    <citation type="submission" date="2015-03" db="EMBL/GenBank/DDBJ databases">
        <title>Genome sequence of Azospirillum thiophilum strain DSM 21654T.</title>
        <authorList>
            <person name="Kwak Y."/>
            <person name="Shin J.-H."/>
        </authorList>
    </citation>
    <scope>NUCLEOTIDE SEQUENCE [LARGE SCALE GENOMIC DNA]</scope>
    <source>
        <strain evidence="3">DSM 15199</strain>
    </source>
</reference>
<gene>
    <name evidence="2" type="ORF">VY86_08450</name>
</gene>
<protein>
    <submittedName>
        <fullName evidence="2">GlcG</fullName>
    </submittedName>
</protein>
<dbReference type="Gene3D" id="3.30.450.150">
    <property type="entry name" value="Haem-degrading domain"/>
    <property type="match status" value="1"/>
</dbReference>
<dbReference type="STRING" id="230089.VY86_08450"/>
<keyword evidence="3" id="KW-1185">Reference proteome</keyword>
<name>A0A0F7LND7_9GAMM</name>
<proteinExistence type="predicted"/>
<dbReference type="InterPro" id="IPR052517">
    <property type="entry name" value="GlcG_carb_metab_protein"/>
</dbReference>
<feature type="signal peptide" evidence="1">
    <location>
        <begin position="1"/>
        <end position="21"/>
    </location>
</feature>
<accession>A0A0F7LND7</accession>
<sequence length="165" mass="17176">MKRSLLCTILATGLFAQTAFATSIITERNISLELANKLASEAIQSCKSNNYNVTVSVVDKSGVVKVVQSMDKAGLHTVEASKMKAYTALSTQRTSDEVMKSAQSNLGAQNLVHIPGFLLLGGGVPVKSGDEVIGAIGIGGAPSGSLDQQCAFDAIQKISSELSQS</sequence>
<dbReference type="PANTHER" id="PTHR34309">
    <property type="entry name" value="SLR1406 PROTEIN"/>
    <property type="match status" value="1"/>
</dbReference>
<dbReference type="SUPFAM" id="SSF143744">
    <property type="entry name" value="GlcG-like"/>
    <property type="match status" value="1"/>
</dbReference>
<dbReference type="Proteomes" id="UP000034866">
    <property type="component" value="Chromosome"/>
</dbReference>
<dbReference type="InterPro" id="IPR005624">
    <property type="entry name" value="PduO/GlcC-like"/>
</dbReference>
<evidence type="ECO:0000256" key="1">
    <source>
        <dbReference type="SAM" id="SignalP"/>
    </source>
</evidence>
<reference evidence="2 3" key="1">
    <citation type="journal article" date="2015" name="J. Biotechnol.">
        <title>Complete genome sequence of Photorhabdus temperata subsp. thracensis 39-8(T), an entomopathogenic bacterium for the improved commercial bioinsecticide.</title>
        <authorList>
            <person name="Kwak Y."/>
            <person name="Shin J.H."/>
        </authorList>
    </citation>
    <scope>NUCLEOTIDE SEQUENCE [LARGE SCALE GENOMIC DNA]</scope>
    <source>
        <strain evidence="2 3">DSM 15199</strain>
    </source>
</reference>
<dbReference type="PATRIC" id="fig|230089.6.peg.1859"/>
<organism evidence="2 3">
    <name type="scientific">Photorhabdus thracensis</name>
    <dbReference type="NCBI Taxonomy" id="230089"/>
    <lineage>
        <taxon>Bacteria</taxon>
        <taxon>Pseudomonadati</taxon>
        <taxon>Pseudomonadota</taxon>
        <taxon>Gammaproteobacteria</taxon>
        <taxon>Enterobacterales</taxon>
        <taxon>Morganellaceae</taxon>
        <taxon>Photorhabdus</taxon>
    </lineage>
</organism>
<dbReference type="RefSeq" id="WP_046974628.1">
    <property type="nucleotide sequence ID" value="NZ_CP011104.1"/>
</dbReference>
<evidence type="ECO:0000313" key="2">
    <source>
        <dbReference type="EMBL" id="AKH63366.1"/>
    </source>
</evidence>